<dbReference type="GO" id="GO:0016887">
    <property type="term" value="F:ATP hydrolysis activity"/>
    <property type="evidence" value="ECO:0007669"/>
    <property type="project" value="InterPro"/>
</dbReference>
<evidence type="ECO:0000256" key="5">
    <source>
        <dbReference type="ARBA" id="ARBA00022840"/>
    </source>
</evidence>
<feature type="domain" description="ABC transporter" evidence="10">
    <location>
        <begin position="321"/>
        <end position="556"/>
    </location>
</feature>
<keyword evidence="13" id="KW-1185">Reference proteome</keyword>
<keyword evidence="5" id="KW-0067">ATP-binding</keyword>
<dbReference type="PANTHER" id="PTHR24221:SF248">
    <property type="entry name" value="ABC TRANSPORTER TRANSMEMBRANE REGION"/>
    <property type="match status" value="1"/>
</dbReference>
<feature type="transmembrane region" description="Helical" evidence="9">
    <location>
        <begin position="147"/>
        <end position="165"/>
    </location>
</feature>
<dbReference type="Pfam" id="PF00005">
    <property type="entry name" value="ABC_tran"/>
    <property type="match status" value="1"/>
</dbReference>
<evidence type="ECO:0000259" key="10">
    <source>
        <dbReference type="PROSITE" id="PS50893"/>
    </source>
</evidence>
<evidence type="ECO:0000256" key="1">
    <source>
        <dbReference type="ARBA" id="ARBA00004651"/>
    </source>
</evidence>
<dbReference type="GO" id="GO:0005886">
    <property type="term" value="C:plasma membrane"/>
    <property type="evidence" value="ECO:0007669"/>
    <property type="project" value="UniProtKB-SubCell"/>
</dbReference>
<evidence type="ECO:0000256" key="2">
    <source>
        <dbReference type="ARBA" id="ARBA00022475"/>
    </source>
</evidence>
<dbReference type="GO" id="GO:0005524">
    <property type="term" value="F:ATP binding"/>
    <property type="evidence" value="ECO:0007669"/>
    <property type="project" value="UniProtKB-KW"/>
</dbReference>
<evidence type="ECO:0000256" key="7">
    <source>
        <dbReference type="ARBA" id="ARBA00023136"/>
    </source>
</evidence>
<protein>
    <submittedName>
        <fullName evidence="12">ABC transporter</fullName>
    </submittedName>
</protein>
<dbReference type="GO" id="GO:0030256">
    <property type="term" value="C:type I protein secretion system complex"/>
    <property type="evidence" value="ECO:0007669"/>
    <property type="project" value="InterPro"/>
</dbReference>
<evidence type="ECO:0000256" key="6">
    <source>
        <dbReference type="ARBA" id="ARBA00022989"/>
    </source>
</evidence>
<gene>
    <name evidence="12" type="ORF">AAW51_1393</name>
</gene>
<dbReference type="InterPro" id="IPR011527">
    <property type="entry name" value="ABC1_TM_dom"/>
</dbReference>
<dbReference type="SUPFAM" id="SSF52540">
    <property type="entry name" value="P-loop containing nucleoside triphosphate hydrolases"/>
    <property type="match status" value="1"/>
</dbReference>
<dbReference type="Gene3D" id="3.40.50.300">
    <property type="entry name" value="P-loop containing nucleotide triphosphate hydrolases"/>
    <property type="match status" value="1"/>
</dbReference>
<dbReference type="InterPro" id="IPR017871">
    <property type="entry name" value="ABC_transporter-like_CS"/>
</dbReference>
<accession>A0A0G3BF70</accession>
<dbReference type="GO" id="GO:0140359">
    <property type="term" value="F:ABC-type transporter activity"/>
    <property type="evidence" value="ECO:0007669"/>
    <property type="project" value="InterPro"/>
</dbReference>
<sequence length="576" mass="61280">MNWLFSPRLRPFITLAAGASLLLNLALVVPSIYMLEVFDRVFTSRSIETLVMLTALALLALGLGFCMDRARALLLARAGRIVDETLSPQALAATLRDAATGRRSADRAAMQDIARLRGFLASSAVFALFDAPWLPIYLLVIFALHPALGAAAVVSALVLFALGLYTERHVRADTEQVVAHGRAAGQQVEALARNAEVLLGMGMLRNAIALWHGKHEQAMGAQQRVGDASALLSALGRLLRQLVQVGMLGLGAWLVITNRASPGIMIASTVLIGRALQPVEHLISGWKSLVEVRGAWGRLQAQWVDAPEEQSLRLPPARGALSLEQVSFVVDPARGPLIKRVSLSVEPGECLGLIGPSASGKTTLVRLMLGLRTPHAGSVRLDGADLASWPREQLCGAVGYLPQDVELFAGTVARNIAQLGEVDSERVVAAAQLAGVHEMILRLPKAYETELGEGGCVLSGGQRQRIALARAVYGSPRLVVLDEPNANLDSEGEDALVAAIDKLKQGGAAVVLVSHRPPLMRHADKLAVMREGALEMLGPRDQVLARLSGNTVHTLRRNADAPPGMAGGRDVQGVPA</sequence>
<keyword evidence="6 9" id="KW-1133">Transmembrane helix</keyword>
<comment type="subcellular location">
    <subcellularLocation>
        <location evidence="1">Cell membrane</location>
        <topology evidence="1">Multi-pass membrane protein</topology>
    </subcellularLocation>
</comment>
<dbReference type="STRING" id="413882.AAW51_1393"/>
<feature type="transmembrane region" description="Helical" evidence="9">
    <location>
        <begin position="119"/>
        <end position="141"/>
    </location>
</feature>
<evidence type="ECO:0000256" key="3">
    <source>
        <dbReference type="ARBA" id="ARBA00022692"/>
    </source>
</evidence>
<evidence type="ECO:0000256" key="8">
    <source>
        <dbReference type="SAM" id="MobiDB-lite"/>
    </source>
</evidence>
<keyword evidence="2" id="KW-1003">Cell membrane</keyword>
<keyword evidence="3 9" id="KW-0812">Transmembrane</keyword>
<dbReference type="GO" id="GO:0030253">
    <property type="term" value="P:protein secretion by the type I secretion system"/>
    <property type="evidence" value="ECO:0007669"/>
    <property type="project" value="InterPro"/>
</dbReference>
<dbReference type="SMART" id="SM00382">
    <property type="entry name" value="AAA"/>
    <property type="match status" value="1"/>
</dbReference>
<name>A0A0G3BF70_9BURK</name>
<feature type="region of interest" description="Disordered" evidence="8">
    <location>
        <begin position="556"/>
        <end position="576"/>
    </location>
</feature>
<dbReference type="PROSITE" id="PS50893">
    <property type="entry name" value="ABC_TRANSPORTER_2"/>
    <property type="match status" value="1"/>
</dbReference>
<dbReference type="PROSITE" id="PS50929">
    <property type="entry name" value="ABC_TM1F"/>
    <property type="match status" value="1"/>
</dbReference>
<dbReference type="Gene3D" id="1.20.1560.10">
    <property type="entry name" value="ABC transporter type 1, transmembrane domain"/>
    <property type="match status" value="1"/>
</dbReference>
<evidence type="ECO:0000313" key="13">
    <source>
        <dbReference type="Proteomes" id="UP000035352"/>
    </source>
</evidence>
<dbReference type="KEGG" id="pbh:AAW51_1393"/>
<dbReference type="NCBIfam" id="TIGR01842">
    <property type="entry name" value="type_I_sec_PrtD"/>
    <property type="match status" value="1"/>
</dbReference>
<dbReference type="InterPro" id="IPR036640">
    <property type="entry name" value="ABC1_TM_sf"/>
</dbReference>
<evidence type="ECO:0000259" key="11">
    <source>
        <dbReference type="PROSITE" id="PS50929"/>
    </source>
</evidence>
<proteinExistence type="predicted"/>
<feature type="transmembrane region" description="Helical" evidence="9">
    <location>
        <begin position="47"/>
        <end position="67"/>
    </location>
</feature>
<dbReference type="InterPro" id="IPR027417">
    <property type="entry name" value="P-loop_NTPase"/>
</dbReference>
<evidence type="ECO:0000256" key="4">
    <source>
        <dbReference type="ARBA" id="ARBA00022741"/>
    </source>
</evidence>
<dbReference type="RefSeq" id="WP_053013395.1">
    <property type="nucleotide sequence ID" value="NZ_CP011371.1"/>
</dbReference>
<reference evidence="12 13" key="1">
    <citation type="submission" date="2015-05" db="EMBL/GenBank/DDBJ databases">
        <authorList>
            <person name="Tang B."/>
            <person name="Yu Y."/>
        </authorList>
    </citation>
    <scope>NUCLEOTIDE SEQUENCE [LARGE SCALE GENOMIC DNA]</scope>
    <source>
        <strain evidence="12 13">DSM 7029</strain>
    </source>
</reference>
<dbReference type="OrthoDB" id="8554730at2"/>
<keyword evidence="7 9" id="KW-0472">Membrane</keyword>
<dbReference type="InterPro" id="IPR003439">
    <property type="entry name" value="ABC_transporter-like_ATP-bd"/>
</dbReference>
<dbReference type="AlphaFoldDB" id="A0A0G3BF70"/>
<evidence type="ECO:0000256" key="9">
    <source>
        <dbReference type="SAM" id="Phobius"/>
    </source>
</evidence>
<dbReference type="InterPro" id="IPR003593">
    <property type="entry name" value="AAA+_ATPase"/>
</dbReference>
<organism evidence="12 13">
    <name type="scientific">Caldimonas brevitalea</name>
    <dbReference type="NCBI Taxonomy" id="413882"/>
    <lineage>
        <taxon>Bacteria</taxon>
        <taxon>Pseudomonadati</taxon>
        <taxon>Pseudomonadota</taxon>
        <taxon>Betaproteobacteria</taxon>
        <taxon>Burkholderiales</taxon>
        <taxon>Sphaerotilaceae</taxon>
        <taxon>Caldimonas</taxon>
    </lineage>
</organism>
<dbReference type="PROSITE" id="PS00211">
    <property type="entry name" value="ABC_TRANSPORTER_1"/>
    <property type="match status" value="1"/>
</dbReference>
<feature type="domain" description="ABC transmembrane type-1" evidence="11">
    <location>
        <begin position="15"/>
        <end position="291"/>
    </location>
</feature>
<feature type="transmembrane region" description="Helical" evidence="9">
    <location>
        <begin position="12"/>
        <end position="35"/>
    </location>
</feature>
<dbReference type="InterPro" id="IPR010128">
    <property type="entry name" value="ATPase_T1SS_PrtD-like"/>
</dbReference>
<dbReference type="InterPro" id="IPR039421">
    <property type="entry name" value="Type_1_exporter"/>
</dbReference>
<keyword evidence="4" id="KW-0547">Nucleotide-binding</keyword>
<evidence type="ECO:0000313" key="12">
    <source>
        <dbReference type="EMBL" id="AKJ28084.1"/>
    </source>
</evidence>
<dbReference type="SUPFAM" id="SSF90123">
    <property type="entry name" value="ABC transporter transmembrane region"/>
    <property type="match status" value="1"/>
</dbReference>
<dbReference type="PANTHER" id="PTHR24221">
    <property type="entry name" value="ATP-BINDING CASSETTE SUB-FAMILY B"/>
    <property type="match status" value="1"/>
</dbReference>
<dbReference type="Pfam" id="PF00664">
    <property type="entry name" value="ABC_membrane"/>
    <property type="match status" value="1"/>
</dbReference>
<dbReference type="GO" id="GO:0034040">
    <property type="term" value="F:ATPase-coupled lipid transmembrane transporter activity"/>
    <property type="evidence" value="ECO:0007669"/>
    <property type="project" value="TreeGrafter"/>
</dbReference>
<dbReference type="EMBL" id="CP011371">
    <property type="protein sequence ID" value="AKJ28084.1"/>
    <property type="molecule type" value="Genomic_DNA"/>
</dbReference>
<dbReference type="Proteomes" id="UP000035352">
    <property type="component" value="Chromosome"/>
</dbReference>